<keyword evidence="8" id="KW-1185">Reference proteome</keyword>
<keyword evidence="2" id="KW-0238">DNA-binding</keyword>
<evidence type="ECO:0000259" key="6">
    <source>
        <dbReference type="PROSITE" id="PS50110"/>
    </source>
</evidence>
<dbReference type="InterPro" id="IPR018062">
    <property type="entry name" value="HTH_AraC-typ_CS"/>
</dbReference>
<dbReference type="SUPFAM" id="SSF52172">
    <property type="entry name" value="CheY-like"/>
    <property type="match status" value="1"/>
</dbReference>
<dbReference type="Gene3D" id="1.10.10.60">
    <property type="entry name" value="Homeodomain-like"/>
    <property type="match status" value="2"/>
</dbReference>
<dbReference type="InterPro" id="IPR018060">
    <property type="entry name" value="HTH_AraC"/>
</dbReference>
<keyword evidence="3" id="KW-0804">Transcription</keyword>
<dbReference type="SMART" id="SM00448">
    <property type="entry name" value="REC"/>
    <property type="match status" value="1"/>
</dbReference>
<evidence type="ECO:0000256" key="4">
    <source>
        <dbReference type="PROSITE-ProRule" id="PRU00169"/>
    </source>
</evidence>
<dbReference type="PRINTS" id="PR00032">
    <property type="entry name" value="HTHARAC"/>
</dbReference>
<feature type="modified residue" description="4-aspartylphosphate" evidence="4">
    <location>
        <position position="56"/>
    </location>
</feature>
<evidence type="ECO:0000256" key="2">
    <source>
        <dbReference type="ARBA" id="ARBA00023125"/>
    </source>
</evidence>
<name>A0ABQ6GDT0_9BACL</name>
<proteinExistence type="predicted"/>
<dbReference type="PROSITE" id="PS00041">
    <property type="entry name" value="HTH_ARAC_FAMILY_1"/>
    <property type="match status" value="1"/>
</dbReference>
<dbReference type="Pfam" id="PF12833">
    <property type="entry name" value="HTH_18"/>
    <property type="match status" value="1"/>
</dbReference>
<feature type="domain" description="HTH araC/xylS-type" evidence="5">
    <location>
        <begin position="403"/>
        <end position="502"/>
    </location>
</feature>
<dbReference type="PROSITE" id="PS50110">
    <property type="entry name" value="RESPONSE_REGULATORY"/>
    <property type="match status" value="1"/>
</dbReference>
<dbReference type="CDD" id="cd17536">
    <property type="entry name" value="REC_YesN-like"/>
    <property type="match status" value="1"/>
</dbReference>
<evidence type="ECO:0000313" key="8">
    <source>
        <dbReference type="Proteomes" id="UP001157114"/>
    </source>
</evidence>
<dbReference type="Gene3D" id="3.40.50.2300">
    <property type="match status" value="1"/>
</dbReference>
<dbReference type="InterPro" id="IPR020449">
    <property type="entry name" value="Tscrpt_reg_AraC-type_HTH"/>
</dbReference>
<organism evidence="7 8">
    <name type="scientific">Paenibacillus glycanilyticus</name>
    <dbReference type="NCBI Taxonomy" id="126569"/>
    <lineage>
        <taxon>Bacteria</taxon>
        <taxon>Bacillati</taxon>
        <taxon>Bacillota</taxon>
        <taxon>Bacilli</taxon>
        <taxon>Bacillales</taxon>
        <taxon>Paenibacillaceae</taxon>
        <taxon>Paenibacillus</taxon>
    </lineage>
</organism>
<dbReference type="SMART" id="SM00342">
    <property type="entry name" value="HTH_ARAC"/>
    <property type="match status" value="1"/>
</dbReference>
<comment type="caution">
    <text evidence="7">The sequence shown here is derived from an EMBL/GenBank/DDBJ whole genome shotgun (WGS) entry which is preliminary data.</text>
</comment>
<dbReference type="PROSITE" id="PS01124">
    <property type="entry name" value="HTH_ARAC_FAMILY_2"/>
    <property type="match status" value="1"/>
</dbReference>
<evidence type="ECO:0000259" key="5">
    <source>
        <dbReference type="PROSITE" id="PS01124"/>
    </source>
</evidence>
<evidence type="ECO:0000256" key="3">
    <source>
        <dbReference type="ARBA" id="ARBA00023163"/>
    </source>
</evidence>
<gene>
    <name evidence="7" type="ORF">MU1_15670</name>
</gene>
<dbReference type="InterPro" id="IPR011006">
    <property type="entry name" value="CheY-like_superfamily"/>
</dbReference>
<reference evidence="7 8" key="1">
    <citation type="submission" date="2023-03" db="EMBL/GenBank/DDBJ databases">
        <title>Draft genome sequence of the bacteria which degrade cell wall of Tricholomamatutake.</title>
        <authorList>
            <person name="Konishi Y."/>
            <person name="Fukuta Y."/>
            <person name="Shirasaka N."/>
        </authorList>
    </citation>
    <scope>NUCLEOTIDE SEQUENCE [LARGE SCALE GENOMIC DNA]</scope>
    <source>
        <strain evidence="8">mu1</strain>
    </source>
</reference>
<dbReference type="EMBL" id="BSSQ01000006">
    <property type="protein sequence ID" value="GLX67222.1"/>
    <property type="molecule type" value="Genomic_DNA"/>
</dbReference>
<dbReference type="InterPro" id="IPR001789">
    <property type="entry name" value="Sig_transdc_resp-reg_receiver"/>
</dbReference>
<feature type="domain" description="Response regulatory" evidence="6">
    <location>
        <begin position="4"/>
        <end position="121"/>
    </location>
</feature>
<dbReference type="InterPro" id="IPR009057">
    <property type="entry name" value="Homeodomain-like_sf"/>
</dbReference>
<protein>
    <recommendedName>
        <fullName evidence="9">DNA-binding response regulator</fullName>
    </recommendedName>
</protein>
<dbReference type="SUPFAM" id="SSF46689">
    <property type="entry name" value="Homeodomain-like"/>
    <property type="match status" value="2"/>
</dbReference>
<sequence length="503" mass="56957">MKGTVLIVEDQPNFREGLKFFIRENMANWTVIGEAETGLEGWEKALALKPDLILMDIHMPVMNGIELAERIHSHGLDTLFIIITGFQDFQYAQSAIRYGAMDFLLKPCSDEDITRILGIASKKLQAKRRDQQTVREHLLRSILLRVQMNQELTSHFLRLFEDSQLWLITITDYCPEGKNYGADDLYVLQYGIYNILQELALAEDAGAKLLILKEDQFILSVSSGLATTCWRDHAELAVSEYLGITIDSTLLGSSTDIDQLVSAYADYDEQRVLPAKLMPLTVDHTGKPHTVEAVKNEIMSLIISGDLPALHDYFEKVGGQAASLQLTDGKILVINHALALHQISEVLGLFAQQGKPAEPPLQAVDPLTSSPELKSWFKAAYQDFENRMDRWKQQANPYVNSIQQAIDYIEEHYLDSELTIKQVAEHIHLNPSYLSTLFKKETGETFTGFVTKLKLQKAQVLLRNTDLKISEICQTVGFDDSTYFSSVFKKHFQVSPSEFRQQH</sequence>
<dbReference type="Pfam" id="PF00072">
    <property type="entry name" value="Response_reg"/>
    <property type="match status" value="1"/>
</dbReference>
<accession>A0ABQ6GDT0</accession>
<evidence type="ECO:0000256" key="1">
    <source>
        <dbReference type="ARBA" id="ARBA00023015"/>
    </source>
</evidence>
<dbReference type="RefSeq" id="WP_284237969.1">
    <property type="nucleotide sequence ID" value="NZ_BSSQ01000006.1"/>
</dbReference>
<evidence type="ECO:0008006" key="9">
    <source>
        <dbReference type="Google" id="ProtNLM"/>
    </source>
</evidence>
<dbReference type="PANTHER" id="PTHR43280">
    <property type="entry name" value="ARAC-FAMILY TRANSCRIPTIONAL REGULATOR"/>
    <property type="match status" value="1"/>
</dbReference>
<dbReference type="Proteomes" id="UP001157114">
    <property type="component" value="Unassembled WGS sequence"/>
</dbReference>
<keyword evidence="4" id="KW-0597">Phosphoprotein</keyword>
<dbReference type="PANTHER" id="PTHR43280:SF28">
    <property type="entry name" value="HTH-TYPE TRANSCRIPTIONAL ACTIVATOR RHAS"/>
    <property type="match status" value="1"/>
</dbReference>
<keyword evidence="1" id="KW-0805">Transcription regulation</keyword>
<evidence type="ECO:0000313" key="7">
    <source>
        <dbReference type="EMBL" id="GLX67222.1"/>
    </source>
</evidence>